<evidence type="ECO:0000259" key="1">
    <source>
        <dbReference type="Pfam" id="PF24924"/>
    </source>
</evidence>
<feature type="non-terminal residue" evidence="2">
    <location>
        <position position="191"/>
    </location>
</feature>
<organism evidence="2 3">
    <name type="scientific">Gossypium aridum</name>
    <name type="common">American cotton</name>
    <name type="synonym">Erioxylum aridum</name>
    <dbReference type="NCBI Taxonomy" id="34290"/>
    <lineage>
        <taxon>Eukaryota</taxon>
        <taxon>Viridiplantae</taxon>
        <taxon>Streptophyta</taxon>
        <taxon>Embryophyta</taxon>
        <taxon>Tracheophyta</taxon>
        <taxon>Spermatophyta</taxon>
        <taxon>Magnoliopsida</taxon>
        <taxon>eudicotyledons</taxon>
        <taxon>Gunneridae</taxon>
        <taxon>Pentapetalae</taxon>
        <taxon>rosids</taxon>
        <taxon>malvids</taxon>
        <taxon>Malvales</taxon>
        <taxon>Malvaceae</taxon>
        <taxon>Malvoideae</taxon>
        <taxon>Gossypium</taxon>
    </lineage>
</organism>
<dbReference type="Proteomes" id="UP000593577">
    <property type="component" value="Unassembled WGS sequence"/>
</dbReference>
<feature type="domain" description="DUF7745" evidence="1">
    <location>
        <begin position="69"/>
        <end position="152"/>
    </location>
</feature>
<gene>
    <name evidence="2" type="ORF">Goari_021922</name>
</gene>
<dbReference type="InterPro" id="IPR056647">
    <property type="entry name" value="DUF7745"/>
</dbReference>
<name>A0A7J8YRQ1_GOSAI</name>
<dbReference type="AlphaFoldDB" id="A0A7J8YRQ1"/>
<reference evidence="2 3" key="1">
    <citation type="journal article" date="2019" name="Genome Biol. Evol.">
        <title>Insights into the evolution of the New World diploid cottons (Gossypium, subgenus Houzingenia) based on genome sequencing.</title>
        <authorList>
            <person name="Grover C.E."/>
            <person name="Arick M.A. 2nd"/>
            <person name="Thrash A."/>
            <person name="Conover J.L."/>
            <person name="Sanders W.S."/>
            <person name="Peterson D.G."/>
            <person name="Frelichowski J.E."/>
            <person name="Scheffler J.A."/>
            <person name="Scheffler B.E."/>
            <person name="Wendel J.F."/>
        </authorList>
    </citation>
    <scope>NUCLEOTIDE SEQUENCE [LARGE SCALE GENOMIC DNA]</scope>
    <source>
        <strain evidence="2">185</strain>
        <tissue evidence="2">Leaf</tissue>
    </source>
</reference>
<evidence type="ECO:0000313" key="3">
    <source>
        <dbReference type="Proteomes" id="UP000593577"/>
    </source>
</evidence>
<dbReference type="PANTHER" id="PTHR48200">
    <property type="entry name" value="PROTEIN, PUTATIVE-RELATED"/>
    <property type="match status" value="1"/>
</dbReference>
<dbReference type="PANTHER" id="PTHR48200:SF1">
    <property type="entry name" value="AMINOTRANSFERASE-LIKE PLANT MOBILE DOMAIN-CONTAINING PROTEIN"/>
    <property type="match status" value="1"/>
</dbReference>
<protein>
    <recommendedName>
        <fullName evidence="1">DUF7745 domain-containing protein</fullName>
    </recommendedName>
</protein>
<keyword evidence="3" id="KW-1185">Reference proteome</keyword>
<comment type="caution">
    <text evidence="2">The sequence shown here is derived from an EMBL/GenBank/DDBJ whole genome shotgun (WGS) entry which is preliminary data.</text>
</comment>
<evidence type="ECO:0000313" key="2">
    <source>
        <dbReference type="EMBL" id="MBA0701699.1"/>
    </source>
</evidence>
<sequence>HLIIKGFLDKVEDSVAVRTWSKTTQREKGYSLADGYVSKLWDFTRISVTQNNLQKLKKIWDRWNDEHPDVKKRVDVFALSIYGLVVFLKALGHVDEAVTDLFDRYDKRVTPISIILAKTFRSLSACRKAGDGRFIRCAQLLLAWFHCHFWKVDRVSYQVFSENYSPLKEIVATSRRDDILEEKWIAILQNL</sequence>
<dbReference type="EMBL" id="JABFAA010334813">
    <property type="protein sequence ID" value="MBA0701699.1"/>
    <property type="molecule type" value="Genomic_DNA"/>
</dbReference>
<accession>A0A7J8YRQ1</accession>
<dbReference type="Pfam" id="PF24924">
    <property type="entry name" value="DUF7745"/>
    <property type="match status" value="1"/>
</dbReference>
<proteinExistence type="predicted"/>